<dbReference type="Pfam" id="PF02353">
    <property type="entry name" value="CMAS"/>
    <property type="match status" value="1"/>
</dbReference>
<keyword evidence="15" id="KW-0408">Iron</keyword>
<evidence type="ECO:0000256" key="16">
    <source>
        <dbReference type="ARBA" id="ARBA00023033"/>
    </source>
</evidence>
<comment type="subcellular location">
    <subcellularLocation>
        <location evidence="2">Membrane</location>
        <topology evidence="2">Multi-pass membrane protein</topology>
    </subcellularLocation>
</comment>
<dbReference type="Proteomes" id="UP000532311">
    <property type="component" value="Unassembled WGS sequence"/>
</dbReference>
<evidence type="ECO:0000256" key="12">
    <source>
        <dbReference type="ARBA" id="ARBA00022723"/>
    </source>
</evidence>
<feature type="transmembrane region" description="Helical" evidence="20">
    <location>
        <begin position="79"/>
        <end position="98"/>
    </location>
</feature>
<dbReference type="Gene3D" id="1.10.630.10">
    <property type="entry name" value="Cytochrome P450"/>
    <property type="match status" value="1"/>
</dbReference>
<dbReference type="PANTHER" id="PTHR45197:SF1">
    <property type="entry name" value="SPHINGOLIPID C9-METHYLTRANSFERASE A-RELATED"/>
    <property type="match status" value="1"/>
</dbReference>
<dbReference type="CDD" id="cd02440">
    <property type="entry name" value="AdoMet_MTases"/>
    <property type="match status" value="1"/>
</dbReference>
<dbReference type="SUPFAM" id="SSF53335">
    <property type="entry name" value="S-adenosyl-L-methionine-dependent methyltransferases"/>
    <property type="match status" value="1"/>
</dbReference>
<keyword evidence="16" id="KW-0503">Monooxygenase</keyword>
<comment type="pathway">
    <text evidence="4">Sphingolipid metabolism.</text>
</comment>
<dbReference type="GO" id="GO:0004497">
    <property type="term" value="F:monooxygenase activity"/>
    <property type="evidence" value="ECO:0007669"/>
    <property type="project" value="UniProtKB-KW"/>
</dbReference>
<evidence type="ECO:0000256" key="18">
    <source>
        <dbReference type="ARBA" id="ARBA00023136"/>
    </source>
</evidence>
<keyword evidence="18 20" id="KW-0472">Membrane</keyword>
<dbReference type="AlphaFoldDB" id="A0A8H5Y1H2"/>
<evidence type="ECO:0000313" key="21">
    <source>
        <dbReference type="EMBL" id="KAF5703456.1"/>
    </source>
</evidence>
<evidence type="ECO:0000256" key="20">
    <source>
        <dbReference type="SAM" id="Phobius"/>
    </source>
</evidence>
<comment type="caution">
    <text evidence="21">The sequence shown here is derived from an EMBL/GenBank/DDBJ whole genome shotgun (WGS) entry which is preliminary data.</text>
</comment>
<evidence type="ECO:0000256" key="13">
    <source>
        <dbReference type="ARBA" id="ARBA00022919"/>
    </source>
</evidence>
<dbReference type="SUPFAM" id="SSF48264">
    <property type="entry name" value="Cytochrome P450"/>
    <property type="match status" value="1"/>
</dbReference>
<evidence type="ECO:0000256" key="15">
    <source>
        <dbReference type="ARBA" id="ARBA00023004"/>
    </source>
</evidence>
<dbReference type="GO" id="GO:0020037">
    <property type="term" value="F:heme binding"/>
    <property type="evidence" value="ECO:0007669"/>
    <property type="project" value="InterPro"/>
</dbReference>
<keyword evidence="22" id="KW-1185">Reference proteome</keyword>
<evidence type="ECO:0000256" key="6">
    <source>
        <dbReference type="ARBA" id="ARBA00010815"/>
    </source>
</evidence>
<comment type="cofactor">
    <cofactor evidence="1">
        <name>heme</name>
        <dbReference type="ChEBI" id="CHEBI:30413"/>
    </cofactor>
</comment>
<keyword evidence="13" id="KW-0746">Sphingolipid metabolism</keyword>
<evidence type="ECO:0000256" key="7">
    <source>
        <dbReference type="ARBA" id="ARBA00022516"/>
    </source>
</evidence>
<dbReference type="GO" id="GO:0008168">
    <property type="term" value="F:methyltransferase activity"/>
    <property type="evidence" value="ECO:0007669"/>
    <property type="project" value="UniProtKB-KW"/>
</dbReference>
<keyword evidence="7" id="KW-0444">Lipid biosynthesis</keyword>
<accession>A0A8H5Y1H2</accession>
<keyword evidence="11 20" id="KW-0812">Transmembrane</keyword>
<dbReference type="EMBL" id="JAAQPF010000406">
    <property type="protein sequence ID" value="KAF5703456.1"/>
    <property type="molecule type" value="Genomic_DNA"/>
</dbReference>
<dbReference type="GO" id="GO:0016705">
    <property type="term" value="F:oxidoreductase activity, acting on paired donors, with incorporation or reduction of molecular oxygen"/>
    <property type="evidence" value="ECO:0007669"/>
    <property type="project" value="InterPro"/>
</dbReference>
<gene>
    <name evidence="21" type="ORF">FGLOB1_9068</name>
</gene>
<dbReference type="PRINTS" id="PR00465">
    <property type="entry name" value="EP450IV"/>
</dbReference>
<evidence type="ECO:0000256" key="11">
    <source>
        <dbReference type="ARBA" id="ARBA00022692"/>
    </source>
</evidence>
<dbReference type="EC" id="2.1.1.317" evidence="19"/>
<keyword evidence="17" id="KW-0443">Lipid metabolism</keyword>
<evidence type="ECO:0000256" key="8">
    <source>
        <dbReference type="ARBA" id="ARBA00022603"/>
    </source>
</evidence>
<proteinExistence type="inferred from homology"/>
<comment type="similarity">
    <text evidence="6">Belongs to the CFA/CMAS family.</text>
</comment>
<organism evidence="21 22">
    <name type="scientific">Fusarium globosum</name>
    <dbReference type="NCBI Taxonomy" id="78864"/>
    <lineage>
        <taxon>Eukaryota</taxon>
        <taxon>Fungi</taxon>
        <taxon>Dikarya</taxon>
        <taxon>Ascomycota</taxon>
        <taxon>Pezizomycotina</taxon>
        <taxon>Sordariomycetes</taxon>
        <taxon>Hypocreomycetidae</taxon>
        <taxon>Hypocreales</taxon>
        <taxon>Nectriaceae</taxon>
        <taxon>Fusarium</taxon>
        <taxon>Fusarium fujikuroi species complex</taxon>
    </lineage>
</organism>
<evidence type="ECO:0000256" key="10">
    <source>
        <dbReference type="ARBA" id="ARBA00022691"/>
    </source>
</evidence>
<keyword evidence="16" id="KW-0560">Oxidoreductase</keyword>
<dbReference type="Pfam" id="PF00067">
    <property type="entry name" value="p450"/>
    <property type="match status" value="1"/>
</dbReference>
<dbReference type="Gene3D" id="3.40.50.150">
    <property type="entry name" value="Vaccinia Virus protein VP39"/>
    <property type="match status" value="1"/>
</dbReference>
<keyword evidence="12" id="KW-0479">Metal-binding</keyword>
<dbReference type="GO" id="GO:0032259">
    <property type="term" value="P:methylation"/>
    <property type="evidence" value="ECO:0007669"/>
    <property type="project" value="UniProtKB-KW"/>
</dbReference>
<evidence type="ECO:0000256" key="1">
    <source>
        <dbReference type="ARBA" id="ARBA00001971"/>
    </source>
</evidence>
<protein>
    <recommendedName>
        <fullName evidence="19">sphingolipid C(9)-methyltransferase</fullName>
        <ecNumber evidence="19">2.1.1.317</ecNumber>
    </recommendedName>
</protein>
<evidence type="ECO:0000256" key="2">
    <source>
        <dbReference type="ARBA" id="ARBA00004141"/>
    </source>
</evidence>
<keyword evidence="9" id="KW-0808">Transferase</keyword>
<comment type="similarity">
    <text evidence="5">Belongs to the cytochrome P450 family.</text>
</comment>
<evidence type="ECO:0000256" key="19">
    <source>
        <dbReference type="ARBA" id="ARBA00039020"/>
    </source>
</evidence>
<feature type="transmembrane region" description="Helical" evidence="20">
    <location>
        <begin position="52"/>
        <end position="72"/>
    </location>
</feature>
<dbReference type="GO" id="GO:0005506">
    <property type="term" value="F:iron ion binding"/>
    <property type="evidence" value="ECO:0007669"/>
    <property type="project" value="InterPro"/>
</dbReference>
<evidence type="ECO:0000256" key="3">
    <source>
        <dbReference type="ARBA" id="ARBA00004760"/>
    </source>
</evidence>
<dbReference type="PANTHER" id="PTHR45197">
    <property type="entry name" value="SYNTHASE, PUTATIVE (AFU_ORTHOLOGUE AFUA_7G04190)-RELATED"/>
    <property type="match status" value="1"/>
</dbReference>
<evidence type="ECO:0000256" key="14">
    <source>
        <dbReference type="ARBA" id="ARBA00022989"/>
    </source>
</evidence>
<dbReference type="InterPro" id="IPR052290">
    <property type="entry name" value="Sphingo_C9-MT"/>
</dbReference>
<dbReference type="InterPro" id="IPR029063">
    <property type="entry name" value="SAM-dependent_MTases_sf"/>
</dbReference>
<keyword evidence="10" id="KW-0949">S-adenosyl-L-methionine</keyword>
<name>A0A8H5Y1H2_9HYPO</name>
<dbReference type="InterPro" id="IPR036396">
    <property type="entry name" value="Cyt_P450_sf"/>
</dbReference>
<evidence type="ECO:0000313" key="22">
    <source>
        <dbReference type="Proteomes" id="UP000532311"/>
    </source>
</evidence>
<evidence type="ECO:0000256" key="17">
    <source>
        <dbReference type="ARBA" id="ARBA00023098"/>
    </source>
</evidence>
<evidence type="ECO:0000256" key="4">
    <source>
        <dbReference type="ARBA" id="ARBA00004991"/>
    </source>
</evidence>
<comment type="pathway">
    <text evidence="3">Lipid metabolism; sphingolipid metabolism.</text>
</comment>
<dbReference type="GO" id="GO:0006665">
    <property type="term" value="P:sphingolipid metabolic process"/>
    <property type="evidence" value="ECO:0007669"/>
    <property type="project" value="UniProtKB-KW"/>
</dbReference>
<evidence type="ECO:0000256" key="5">
    <source>
        <dbReference type="ARBA" id="ARBA00010617"/>
    </source>
</evidence>
<evidence type="ECO:0000256" key="9">
    <source>
        <dbReference type="ARBA" id="ARBA00022679"/>
    </source>
</evidence>
<dbReference type="GO" id="GO:0016020">
    <property type="term" value="C:membrane"/>
    <property type="evidence" value="ECO:0007669"/>
    <property type="project" value="UniProtKB-SubCell"/>
</dbReference>
<dbReference type="InterPro" id="IPR002403">
    <property type="entry name" value="Cyt_P450_E_grp-IV"/>
</dbReference>
<keyword evidence="14 20" id="KW-1133">Transmembrane helix</keyword>
<dbReference type="InterPro" id="IPR001128">
    <property type="entry name" value="Cyt_P450"/>
</dbReference>
<keyword evidence="8" id="KW-0489">Methyltransferase</keyword>
<sequence length="856" mass="97163">MDEIGPDFPFKATPKAAPPTLKIDHDCGVKITTSPAINNPPLPADGPGNETFSNGLLISLLILVPTCMAWKLGGGFKTTVFLALITTFPILIIFWAIASATAPRTNERVKCPGLPVEHYLTFHKEQDRVKYRGRNKIPMETFMRKYFDGDADFNGDVLEVLEYRHDWASFRFTWELFRYILVNFATDVLIHSRSQDEEQVRDHYDRGDDFYAWFLGPRMVYTSGIISDVTKEESLEQLQDNKLAIVCEKIALKPGETLLDIGCGWGTLAKFASVNYGAKVTGITLGRNQTKWGNETLRRAGVTDSQIHCMDYRDMPKAKYDKITCLEMAEHVGIFKITNFLRQCRDMLEDDGVMHLQIAGIRQAWQYEDLVWGLFMNKYVFPGADASTPLAYYIGFCERAGWEVKSVDTIGVHYSATIWRWYRNWLANEADVTAKYGLRWFKIWKYFLASATISSRQGSATCYQITLVKNINSVHRIDGVSTQFALSTALEAMYLEDMFSTIFSGAIRLVYNASWLWLFFVVAGPLLARGYVVHVRKEAKIKQHGGRAPQYGGWLPLATDKTGGVGLSFLVDFRSAVTSDETLKFWNDTFMRLCKGHESPYTAEATIAGQRIIITADQENVKAILATQFDDFGKGKKFRDDWVDMLGHKSFERLRHCKIQRERSKPFNFLVPRSRYQADLDYIESFMDPIIMETVNQIKAEEAGEIPHKKDPGFNLLRASAEVSTDRRFLRDELLTALFAGRDNTAMAFTWMLYELARHPDVVRDLRREIGAQIGLESEPGYKTLKDMKVLSNIINETLRLYPPVPLNTRACLKDTSLPRGGGPLGNDPIGVLKGTGIIYSNHLLRQYAPYSSFGQ</sequence>
<reference evidence="21 22" key="1">
    <citation type="submission" date="2020-05" db="EMBL/GenBank/DDBJ databases">
        <title>Identification and distribution of gene clusters putatively required for synthesis of sphingolipid metabolism inhibitors in phylogenetically diverse species of the filamentous fungus Fusarium.</title>
        <authorList>
            <person name="Kim H.-S."/>
            <person name="Busman M."/>
            <person name="Brown D.W."/>
            <person name="Divon H."/>
            <person name="Uhlig S."/>
            <person name="Proctor R.H."/>
        </authorList>
    </citation>
    <scope>NUCLEOTIDE SEQUENCE [LARGE SCALE GENOMIC DNA]</scope>
    <source>
        <strain evidence="21 22">NRRL 26131</strain>
    </source>
</reference>